<dbReference type="GO" id="GO:0016491">
    <property type="term" value="F:oxidoreductase activity"/>
    <property type="evidence" value="ECO:0007669"/>
    <property type="project" value="InterPro"/>
</dbReference>
<organism evidence="3 4">
    <name type="scientific">Paenibacillus phyllosphaerae</name>
    <dbReference type="NCBI Taxonomy" id="274593"/>
    <lineage>
        <taxon>Bacteria</taxon>
        <taxon>Bacillati</taxon>
        <taxon>Bacillota</taxon>
        <taxon>Bacilli</taxon>
        <taxon>Bacillales</taxon>
        <taxon>Paenibacillaceae</taxon>
        <taxon>Paenibacillus</taxon>
    </lineage>
</organism>
<dbReference type="CDD" id="cd02966">
    <property type="entry name" value="TlpA_like_family"/>
    <property type="match status" value="1"/>
</dbReference>
<dbReference type="EMBL" id="JACHXK010000002">
    <property type="protein sequence ID" value="MBB3109526.1"/>
    <property type="molecule type" value="Genomic_DNA"/>
</dbReference>
<dbReference type="PANTHER" id="PTHR42852">
    <property type="entry name" value="THIOL:DISULFIDE INTERCHANGE PROTEIN DSBE"/>
    <property type="match status" value="1"/>
</dbReference>
<dbReference type="AlphaFoldDB" id="A0A7W5FLU2"/>
<dbReference type="InterPro" id="IPR036249">
    <property type="entry name" value="Thioredoxin-like_sf"/>
</dbReference>
<dbReference type="InterPro" id="IPR000866">
    <property type="entry name" value="AhpC/TSA"/>
</dbReference>
<dbReference type="GO" id="GO:0016209">
    <property type="term" value="F:antioxidant activity"/>
    <property type="evidence" value="ECO:0007669"/>
    <property type="project" value="InterPro"/>
</dbReference>
<feature type="domain" description="Alkyl hydroperoxide reductase subunit C/ Thiol specific antioxidant" evidence="2">
    <location>
        <begin position="1"/>
        <end position="73"/>
    </location>
</feature>
<keyword evidence="1" id="KW-1015">Disulfide bond</keyword>
<dbReference type="InterPro" id="IPR050553">
    <property type="entry name" value="Thioredoxin_ResA/DsbE_sf"/>
</dbReference>
<dbReference type="SUPFAM" id="SSF52833">
    <property type="entry name" value="Thioredoxin-like"/>
    <property type="match status" value="1"/>
</dbReference>
<comment type="caution">
    <text evidence="3">The sequence shown here is derived from an EMBL/GenBank/DDBJ whole genome shotgun (WGS) entry which is preliminary data.</text>
</comment>
<dbReference type="PANTHER" id="PTHR42852:SF13">
    <property type="entry name" value="PROTEIN DIPZ"/>
    <property type="match status" value="1"/>
</dbReference>
<reference evidence="3 4" key="1">
    <citation type="submission" date="2020-08" db="EMBL/GenBank/DDBJ databases">
        <title>Genomic Encyclopedia of Type Strains, Phase III (KMG-III): the genomes of soil and plant-associated and newly described type strains.</title>
        <authorList>
            <person name="Whitman W."/>
        </authorList>
    </citation>
    <scope>NUCLEOTIDE SEQUENCE [LARGE SCALE GENOMIC DNA]</scope>
    <source>
        <strain evidence="3 4">CECT 5862</strain>
    </source>
</reference>
<keyword evidence="4" id="KW-1185">Reference proteome</keyword>
<name>A0A7W5FLU2_9BACL</name>
<protein>
    <submittedName>
        <fullName evidence="3">Peroxiredoxin</fullName>
    </submittedName>
</protein>
<accession>A0A7W5FLU2</accession>
<evidence type="ECO:0000313" key="4">
    <source>
        <dbReference type="Proteomes" id="UP000570361"/>
    </source>
</evidence>
<dbReference type="Proteomes" id="UP000570361">
    <property type="component" value="Unassembled WGS sequence"/>
</dbReference>
<evidence type="ECO:0000256" key="1">
    <source>
        <dbReference type="ARBA" id="ARBA00023157"/>
    </source>
</evidence>
<dbReference type="Pfam" id="PF00578">
    <property type="entry name" value="AhpC-TSA"/>
    <property type="match status" value="1"/>
</dbReference>
<evidence type="ECO:0000313" key="3">
    <source>
        <dbReference type="EMBL" id="MBB3109526.1"/>
    </source>
</evidence>
<gene>
    <name evidence="3" type="ORF">FHS18_001578</name>
</gene>
<sequence>MQNIYEDYKDEVVILGVNLTTTEASMEDVGPFIEKYGLTFPIVLDEQEEIMQAYRVVAYPTTYAIDRNGVIREIFRGAIDYGIMEQTMKRMD</sequence>
<proteinExistence type="predicted"/>
<dbReference type="Gene3D" id="3.40.30.10">
    <property type="entry name" value="Glutaredoxin"/>
    <property type="match status" value="1"/>
</dbReference>
<evidence type="ECO:0000259" key="2">
    <source>
        <dbReference type="Pfam" id="PF00578"/>
    </source>
</evidence>